<dbReference type="InterPro" id="IPR001387">
    <property type="entry name" value="Cro/C1-type_HTH"/>
</dbReference>
<dbReference type="GO" id="GO:0003677">
    <property type="term" value="F:DNA binding"/>
    <property type="evidence" value="ECO:0007669"/>
    <property type="project" value="InterPro"/>
</dbReference>
<sequence>MDKPHGRQLAAARTLAGLSQSALAEAARISVPTLKRMEASDGPAVGMPNNVSAVVAALQEAGVIFIDENGQGPGVRLRKAGPLTFLQFIRQAEKTNDPVGDFIGDARMDRTMPDAADWPELEAYLEGRGAIQAAIDAGEATWDRFIATRDAKSK</sequence>
<dbReference type="PROSITE" id="PS50943">
    <property type="entry name" value="HTH_CROC1"/>
    <property type="match status" value="1"/>
</dbReference>
<dbReference type="RefSeq" id="WP_119538144.1">
    <property type="nucleotide sequence ID" value="NZ_QYRN01000001.1"/>
</dbReference>
<dbReference type="Gene3D" id="1.10.260.40">
    <property type="entry name" value="lambda repressor-like DNA-binding domains"/>
    <property type="match status" value="1"/>
</dbReference>
<dbReference type="CDD" id="cd00093">
    <property type="entry name" value="HTH_XRE"/>
    <property type="match status" value="1"/>
</dbReference>
<gene>
    <name evidence="2" type="ORF">D3218_01630</name>
</gene>
<comment type="caution">
    <text evidence="2">The sequence shown here is derived from an EMBL/GenBank/DDBJ whole genome shotgun (WGS) entry which is preliminary data.</text>
</comment>
<accession>A0A3A1WR16</accession>
<evidence type="ECO:0000313" key="2">
    <source>
        <dbReference type="EMBL" id="RIY03486.1"/>
    </source>
</evidence>
<keyword evidence="3" id="KW-1185">Reference proteome</keyword>
<dbReference type="AlphaFoldDB" id="A0A3A1WR16"/>
<dbReference type="Pfam" id="PF13560">
    <property type="entry name" value="HTH_31"/>
    <property type="match status" value="1"/>
</dbReference>
<dbReference type="SUPFAM" id="SSF47413">
    <property type="entry name" value="lambda repressor-like DNA-binding domains"/>
    <property type="match status" value="1"/>
</dbReference>
<dbReference type="InterPro" id="IPR036806">
    <property type="entry name" value="YozE_SAM-like_sf"/>
</dbReference>
<feature type="domain" description="HTH cro/C1-type" evidence="1">
    <location>
        <begin position="9"/>
        <end position="38"/>
    </location>
</feature>
<name>A0A3A1WR16_9HYPH</name>
<dbReference type="InterPro" id="IPR010982">
    <property type="entry name" value="Lambda_DNA-bd_dom_sf"/>
</dbReference>
<dbReference type="OrthoDB" id="4419620at2"/>
<proteinExistence type="predicted"/>
<dbReference type="Gene3D" id="1.10.150.260">
    <property type="entry name" value="YozE SAM-like"/>
    <property type="match status" value="1"/>
</dbReference>
<organism evidence="2 3">
    <name type="scientific">Aureimonas flava</name>
    <dbReference type="NCBI Taxonomy" id="2320271"/>
    <lineage>
        <taxon>Bacteria</taxon>
        <taxon>Pseudomonadati</taxon>
        <taxon>Pseudomonadota</taxon>
        <taxon>Alphaproteobacteria</taxon>
        <taxon>Hyphomicrobiales</taxon>
        <taxon>Aurantimonadaceae</taxon>
        <taxon>Aureimonas</taxon>
    </lineage>
</organism>
<evidence type="ECO:0000313" key="3">
    <source>
        <dbReference type="Proteomes" id="UP000265750"/>
    </source>
</evidence>
<reference evidence="3" key="1">
    <citation type="submission" date="2018-09" db="EMBL/GenBank/DDBJ databases">
        <authorList>
            <person name="Tuo L."/>
        </authorList>
    </citation>
    <scope>NUCLEOTIDE SEQUENCE [LARGE SCALE GENOMIC DNA]</scope>
    <source>
        <strain evidence="3">M2BS4Y-1</strain>
    </source>
</reference>
<protein>
    <recommendedName>
        <fullName evidence="1">HTH cro/C1-type domain-containing protein</fullName>
    </recommendedName>
</protein>
<dbReference type="SUPFAM" id="SSF140652">
    <property type="entry name" value="YozE-like"/>
    <property type="match status" value="1"/>
</dbReference>
<evidence type="ECO:0000259" key="1">
    <source>
        <dbReference type="PROSITE" id="PS50943"/>
    </source>
</evidence>
<dbReference type="EMBL" id="QYRN01000001">
    <property type="protein sequence ID" value="RIY03486.1"/>
    <property type="molecule type" value="Genomic_DNA"/>
</dbReference>
<dbReference type="Proteomes" id="UP000265750">
    <property type="component" value="Unassembled WGS sequence"/>
</dbReference>